<feature type="modified residue" description="N6-(pyridoxal phosphate)lysine" evidence="14">
    <location>
        <position position="269"/>
    </location>
</feature>
<evidence type="ECO:0000256" key="8">
    <source>
        <dbReference type="ARBA" id="ARBA00022679"/>
    </source>
</evidence>
<dbReference type="InterPro" id="IPR015422">
    <property type="entry name" value="PyrdxlP-dep_Trfase_small"/>
</dbReference>
<evidence type="ECO:0000256" key="5">
    <source>
        <dbReference type="ARBA" id="ARBA00012749"/>
    </source>
</evidence>
<dbReference type="Proteomes" id="UP000019118">
    <property type="component" value="Unassembled WGS sequence"/>
</dbReference>
<evidence type="ECO:0000256" key="3">
    <source>
        <dbReference type="ARBA" id="ARBA00007441"/>
    </source>
</evidence>
<dbReference type="EnsemblMetazoa" id="XM_019916580.1">
    <property type="protein sequence ID" value="XP_019772139.1"/>
    <property type="gene ID" value="LOC109545735"/>
</dbReference>
<evidence type="ECO:0000313" key="16">
    <source>
        <dbReference type="EnsemblMetazoa" id="XP_019772139.1"/>
    </source>
</evidence>
<dbReference type="InterPro" id="IPR005957">
    <property type="entry name" value="Tyrosine_aminoTrfase"/>
</dbReference>
<evidence type="ECO:0000256" key="7">
    <source>
        <dbReference type="ARBA" id="ARBA00022576"/>
    </source>
</evidence>
<comment type="pathway">
    <text evidence="2 13">Amino-acid degradation; L-phenylalanine degradation; acetoacetate and fumarate from L-phenylalanine: step 2/6.</text>
</comment>
<dbReference type="PIRSF" id="PIRSF000517">
    <property type="entry name" value="Tyr_transaminase"/>
    <property type="match status" value="1"/>
</dbReference>
<reference evidence="16" key="2">
    <citation type="submission" date="2024-08" db="UniProtKB">
        <authorList>
            <consortium name="EnsemblMetazoa"/>
        </authorList>
    </citation>
    <scope>IDENTIFICATION</scope>
</reference>
<dbReference type="NCBIfam" id="TIGR01264">
    <property type="entry name" value="tyr_amTase_E"/>
    <property type="match status" value="1"/>
</dbReference>
<dbReference type="PROSITE" id="PS00105">
    <property type="entry name" value="AA_TRANSFER_CLASS_1"/>
    <property type="match status" value="1"/>
</dbReference>
<dbReference type="SUPFAM" id="SSF53383">
    <property type="entry name" value="PLP-dependent transferases"/>
    <property type="match status" value="1"/>
</dbReference>
<comment type="cofactor">
    <cofactor evidence="1 13 14">
        <name>pyridoxal 5'-phosphate</name>
        <dbReference type="ChEBI" id="CHEBI:597326"/>
    </cofactor>
</comment>
<dbReference type="CDD" id="cd00609">
    <property type="entry name" value="AAT_like"/>
    <property type="match status" value="1"/>
</dbReference>
<name>A0AAR5QFY9_DENPD</name>
<keyword evidence="7" id="KW-0032">Aminotransferase</keyword>
<dbReference type="InterPro" id="IPR004839">
    <property type="entry name" value="Aminotransferase_I/II_large"/>
</dbReference>
<keyword evidence="10 13" id="KW-0663">Pyridoxal phosphate</keyword>
<reference evidence="17" key="1">
    <citation type="journal article" date="2013" name="Genome Biol.">
        <title>Draft genome of the mountain pine beetle, Dendroctonus ponderosae Hopkins, a major forest pest.</title>
        <authorList>
            <person name="Keeling C.I."/>
            <person name="Yuen M.M."/>
            <person name="Liao N.Y."/>
            <person name="Docking T.R."/>
            <person name="Chan S.K."/>
            <person name="Taylor G.A."/>
            <person name="Palmquist D.L."/>
            <person name="Jackman S.D."/>
            <person name="Nguyen A."/>
            <person name="Li M."/>
            <person name="Henderson H."/>
            <person name="Janes J.K."/>
            <person name="Zhao Y."/>
            <person name="Pandoh P."/>
            <person name="Moore R."/>
            <person name="Sperling F.A."/>
            <person name="Huber D.P."/>
            <person name="Birol I."/>
            <person name="Jones S.J."/>
            <person name="Bohlmann J."/>
        </authorList>
    </citation>
    <scope>NUCLEOTIDE SEQUENCE</scope>
</reference>
<evidence type="ECO:0000256" key="6">
    <source>
        <dbReference type="ARBA" id="ARBA00015959"/>
    </source>
</evidence>
<dbReference type="InterPro" id="IPR004838">
    <property type="entry name" value="NHTrfase_class1_PyrdxlP-BS"/>
</dbReference>
<comment type="similarity">
    <text evidence="3 13">Belongs to the class-I pyridoxal-phosphate-dependent aminotransferase family.</text>
</comment>
<proteinExistence type="inferred from homology"/>
<dbReference type="Pfam" id="PF00155">
    <property type="entry name" value="Aminotran_1_2"/>
    <property type="match status" value="1"/>
</dbReference>
<evidence type="ECO:0000259" key="15">
    <source>
        <dbReference type="Pfam" id="PF00155"/>
    </source>
</evidence>
<dbReference type="GO" id="GO:0004838">
    <property type="term" value="F:L-tyrosine-2-oxoglutarate transaminase activity"/>
    <property type="evidence" value="ECO:0007669"/>
    <property type="project" value="UniProtKB-UniRule"/>
</dbReference>
<dbReference type="RefSeq" id="XP_048520768.1">
    <property type="nucleotide sequence ID" value="XM_048664811.1"/>
</dbReference>
<keyword evidence="11" id="KW-0585">Phenylalanine catabolism</keyword>
<dbReference type="Gene3D" id="3.90.1150.10">
    <property type="entry name" value="Aspartate Aminotransferase, domain 1"/>
    <property type="match status" value="1"/>
</dbReference>
<evidence type="ECO:0000256" key="1">
    <source>
        <dbReference type="ARBA" id="ARBA00001933"/>
    </source>
</evidence>
<comment type="catalytic activity">
    <reaction evidence="12 13">
        <text>L-tyrosine + 2-oxoglutarate = 3-(4-hydroxyphenyl)pyruvate + L-glutamate</text>
        <dbReference type="Rhea" id="RHEA:15093"/>
        <dbReference type="ChEBI" id="CHEBI:16810"/>
        <dbReference type="ChEBI" id="CHEBI:29985"/>
        <dbReference type="ChEBI" id="CHEBI:36242"/>
        <dbReference type="ChEBI" id="CHEBI:58315"/>
        <dbReference type="EC" id="2.6.1.5"/>
    </reaction>
</comment>
<evidence type="ECO:0000256" key="2">
    <source>
        <dbReference type="ARBA" id="ARBA00005203"/>
    </source>
</evidence>
<dbReference type="InterPro" id="IPR005958">
    <property type="entry name" value="TyrNic_aminoTrfase"/>
</dbReference>
<dbReference type="Gene3D" id="3.40.640.10">
    <property type="entry name" value="Type I PLP-dependent aspartate aminotransferase-like (Major domain)"/>
    <property type="match status" value="1"/>
</dbReference>
<organism evidence="16 17">
    <name type="scientific">Dendroctonus ponderosae</name>
    <name type="common">Mountain pine beetle</name>
    <dbReference type="NCBI Taxonomy" id="77166"/>
    <lineage>
        <taxon>Eukaryota</taxon>
        <taxon>Metazoa</taxon>
        <taxon>Ecdysozoa</taxon>
        <taxon>Arthropoda</taxon>
        <taxon>Hexapoda</taxon>
        <taxon>Insecta</taxon>
        <taxon>Pterygota</taxon>
        <taxon>Neoptera</taxon>
        <taxon>Endopterygota</taxon>
        <taxon>Coleoptera</taxon>
        <taxon>Polyphaga</taxon>
        <taxon>Cucujiformia</taxon>
        <taxon>Curculionidae</taxon>
        <taxon>Scolytinae</taxon>
        <taxon>Dendroctonus</taxon>
    </lineage>
</organism>
<sequence>MLDKLLPNSKICILSGAVQNLQLKRELWKVEPSTTAKNCKNLIREIVEGLNLQPNPEKPVIALSLGDPTIYGNLKPSAETTKAVLDVLYEGLCNGYAPSVGYEAARAAVAEYLSYDGAVYQSTDIVLCSGCSSSLDICIAALADASRGQNILIPRPGFAIYRTLAESMGVEPRYYNLNPENHWEADLEHLEAQIDQKTAAVILNNPSNPCGSNYSEEHLRNFLEVARRHRLPVIADEIYERLVYPGKKFISTAALSSEVPILVCGGLAKRFLVPGWRLGWIAVHDPIGAFEHIRKSLASLSQRTIGSNTLIQGAIPAILQNTPQSFHDGLAKTLALHADIAFERFSQIRGLTPFRPEGAMYMVVEISLRHFPKFTSGLDFAVQMMREESVFCLPGECFQIPGFLRIVLTVPLQSLEEACDRIEEFGHRHYVE</sequence>
<keyword evidence="17" id="KW-1185">Reference proteome</keyword>
<evidence type="ECO:0000256" key="14">
    <source>
        <dbReference type="PIRSR" id="PIRSR000517-1"/>
    </source>
</evidence>
<evidence type="ECO:0000256" key="9">
    <source>
        <dbReference type="ARBA" id="ARBA00022878"/>
    </source>
</evidence>
<comment type="subunit">
    <text evidence="4 13">Homodimer.</text>
</comment>
<dbReference type="PANTHER" id="PTHR45744">
    <property type="entry name" value="TYROSINE AMINOTRANSFERASE"/>
    <property type="match status" value="1"/>
</dbReference>
<dbReference type="GO" id="GO:0006559">
    <property type="term" value="P:L-phenylalanine catabolic process"/>
    <property type="evidence" value="ECO:0007669"/>
    <property type="project" value="UniProtKB-UniRule"/>
</dbReference>
<dbReference type="GO" id="GO:0006572">
    <property type="term" value="P:L-tyrosine catabolic process"/>
    <property type="evidence" value="ECO:0007669"/>
    <property type="project" value="UniProtKB-KW"/>
</dbReference>
<evidence type="ECO:0000256" key="12">
    <source>
        <dbReference type="ARBA" id="ARBA00047798"/>
    </source>
</evidence>
<dbReference type="NCBIfam" id="TIGR01265">
    <property type="entry name" value="tyr_nico_aTase"/>
    <property type="match status" value="1"/>
</dbReference>
<keyword evidence="8" id="KW-0808">Transferase</keyword>
<evidence type="ECO:0000256" key="11">
    <source>
        <dbReference type="ARBA" id="ARBA00023232"/>
    </source>
</evidence>
<dbReference type="GeneID" id="109545735"/>
<protein>
    <recommendedName>
        <fullName evidence="6 13">Tyrosine aminotransferase</fullName>
        <shortName evidence="13">TAT</shortName>
        <ecNumber evidence="5 13">2.6.1.5</ecNumber>
    </recommendedName>
</protein>
<dbReference type="GO" id="GO:0030170">
    <property type="term" value="F:pyridoxal phosphate binding"/>
    <property type="evidence" value="ECO:0007669"/>
    <property type="project" value="InterPro"/>
</dbReference>
<keyword evidence="9" id="KW-0828">Tyrosine catabolism</keyword>
<evidence type="ECO:0000256" key="4">
    <source>
        <dbReference type="ARBA" id="ARBA00011738"/>
    </source>
</evidence>
<dbReference type="PANTHER" id="PTHR45744:SF2">
    <property type="entry name" value="TYROSINE AMINOTRANSFERASE"/>
    <property type="match status" value="1"/>
</dbReference>
<evidence type="ECO:0000313" key="17">
    <source>
        <dbReference type="Proteomes" id="UP000019118"/>
    </source>
</evidence>
<evidence type="ECO:0000256" key="10">
    <source>
        <dbReference type="ARBA" id="ARBA00022898"/>
    </source>
</evidence>
<dbReference type="InterPro" id="IPR015421">
    <property type="entry name" value="PyrdxlP-dep_Trfase_major"/>
</dbReference>
<feature type="domain" description="Aminotransferase class I/classII large" evidence="15">
    <location>
        <begin position="59"/>
        <end position="422"/>
    </location>
</feature>
<evidence type="ECO:0000256" key="13">
    <source>
        <dbReference type="PIRNR" id="PIRNR000517"/>
    </source>
</evidence>
<accession>A0AAR5QFY9</accession>
<comment type="function">
    <text evidence="13">Transaminase involved in tyrosine breakdown. Converts tyrosine to p-hydroxyphenylpyruvate.</text>
</comment>
<dbReference type="InterPro" id="IPR015424">
    <property type="entry name" value="PyrdxlP-dep_Trfase"/>
</dbReference>
<dbReference type="EC" id="2.6.1.5" evidence="5 13"/>
<dbReference type="AlphaFoldDB" id="A0AAR5QFY9"/>
<dbReference type="KEGG" id="dpa:109545735"/>